<feature type="compositionally biased region" description="Basic and acidic residues" evidence="1">
    <location>
        <begin position="126"/>
        <end position="136"/>
    </location>
</feature>
<feature type="region of interest" description="Disordered" evidence="1">
    <location>
        <begin position="121"/>
        <end position="159"/>
    </location>
</feature>
<dbReference type="GeneID" id="113737478"/>
<proteinExistence type="predicted"/>
<sequence>MRVFKWSPAFHVDKEPSVVPVWFQLPKLPLHYFQKEAIFQISSVLGIPLFVDAATSAVARPSLARVCVEIDLLQPRPSRIWIGNGNYDGFWQDLVPENIPKYCPHCFRQGHGVDDCHVRNPALRPPKVEGQRRDRQPMAAEGGPRQREEATQKGEFSEGPAVVMEAAQGGGSAEGSAVAKEVVQGGGKSEGPAVAKEAAQGGANEEGPAVAKESEGVWIEVGVERVANGAVGQNQGIGHQMPLLNEVIGEGSEAPGGEPMKSIDMQAHARRNEQESEPGLEQVRSGRQVEQQGVASDSCEEEFEDDFHTMAGSLSPRLVFVREREAVSTLDALNIVWYFVMINTLLWNIRGVSKLPNLRRLKSISKEKGVQFVAISEPKLEASRVEDIRLKLAFDFAHVNDSGDLWILYKYPFNCSVLGNSTQHISLMVSHPWLPGSMIFSFVHAACTEEGRRELWANLLLDKPQALPWCIGGDFNVIVEASEKKGGRPFAVSEGVDFLAFMQDAEVFDAGCSGSRFSWCNNRRGRARIWKRLDRLLMNGEMAEAVSVISVVHLARHPSDHAPLHVSFTSRLDNGARPFRFLNIWTTKPELLDVIRGAWVVDVHGSPLRVLCLKLQATRRAIQHWKNQKFGSVGNAVREAENRLARIEGSVETSRLEEEDPAELNMARADLSRALAVEEQFWRQKARVKWLGCGDRNTRFFHAVVKQRRVQGAIHRVKDSNGSWVDRDEDIAQVAVEYFSNLFSGPVDTGGGDLMHLIPKLVSDEENERLAAIPSMEEIRHLVFSMDGESAAGPDGFTGKFFSFAWEVVAQDVYKAVVSFFCGSHLPKFLTSTSIVLLPKVSNPQDFSNFRPISLCNFCNKLLSKLLVSRMALVLPKLISPQQTGFVKGRSISDNYLLAQELMASIGKKARGGNVALKLDMTKAYDRMSWFHVISMLRAFGFCEQIIDMIWRLISNVWFSIIINGSAQGFFKSSRGLRQGDPLSPVLFVIGSKLLSRGLNELASRRNYIGFRVPTGCQAITHLAFADDILVFTNGSSMALQQVKRVIEKYQQSSGQLVNPQKSGYLVHPSISPSRRRVIERLTHFSRQDFPIRYLGFPLYSGRGKAAYFGEVCQSVVARVMSWKSRLLSTGGKLVLIKHVLSAIPVHLLSAAVGFGSVFRQIEQVCARFLWGSSGQVSKFQWISWPQLCLAVDEGGVGIRKLSEVYSAFSCKLWWNLRAGTSLWAEFMRAKYCKGQHPCQVEIKRQDSMTWKRMVNISRQTELSMVWLVKGGSCNFWYDNWLGSGALCLKVLVISELSFRDFISNGSWDWQRLRSVIPAELIYSFSQQPVPEGEEQDELVWRHTVSGRFSLASAFQEVRRASHYSVLHSRVWHSWLPLKISFFMTRLLLGKLPVTAALGRVGVHLASKCLCCLEGAEETLDHVFSEGDIAREVWEFFGRIGGVSRRGIYVRSWLAAWWMSHPRAEEGRFLFGIIPSFICWHIWKGRNRAIFEGVPMSHAKVCHDILQDLEGVAEGKFHQRVGRNVLFQFLGGLATSPQRFYAQAVSWRAPEGGTLILNTDGCAKGNPGASGGGGQRGYTDVTIQVDSQVLVGILQRRVQCPWQVRVVVEQIWGLIPDAGQVSHCYREANRVADRLANVGVTRQIQSIITYENFDELPALARGEIRCDRIGIPSIRRRQLKRNTRLG</sequence>
<dbReference type="InterPro" id="IPR005135">
    <property type="entry name" value="Endo/exonuclease/phosphatase"/>
</dbReference>
<dbReference type="InterPro" id="IPR002156">
    <property type="entry name" value="RNaseH_domain"/>
</dbReference>
<dbReference type="InterPro" id="IPR026960">
    <property type="entry name" value="RVT-Znf"/>
</dbReference>
<evidence type="ECO:0000256" key="1">
    <source>
        <dbReference type="SAM" id="MobiDB-lite"/>
    </source>
</evidence>
<keyword evidence="3" id="KW-1185">Reference proteome</keyword>
<dbReference type="Proteomes" id="UP001652660">
    <property type="component" value="Chromosome 3e"/>
</dbReference>
<dbReference type="InterPro" id="IPR036691">
    <property type="entry name" value="Endo/exonu/phosph_ase_sf"/>
</dbReference>
<gene>
    <name evidence="4" type="primary">LOC113737478</name>
</gene>
<feature type="domain" description="Reverse transcriptase" evidence="2">
    <location>
        <begin position="819"/>
        <end position="1099"/>
    </location>
</feature>
<dbReference type="InterPro" id="IPR044730">
    <property type="entry name" value="RNase_H-like_dom_plant"/>
</dbReference>
<accession>A0A6P6WYK0</accession>
<dbReference type="Pfam" id="PF03372">
    <property type="entry name" value="Exo_endo_phos"/>
    <property type="match status" value="1"/>
</dbReference>
<dbReference type="PANTHER" id="PTHR33116:SF82">
    <property type="entry name" value="RNASE H FAMILY PROTEIN"/>
    <property type="match status" value="1"/>
</dbReference>
<dbReference type="CDD" id="cd06222">
    <property type="entry name" value="RNase_H_like"/>
    <property type="match status" value="1"/>
</dbReference>
<reference evidence="3" key="1">
    <citation type="journal article" date="2025" name="Foods">
        <title>Unveiling the Microbial Signatures of Arabica Coffee Cherries: Insights into Ripeness Specific Diversity, Functional Traits, and Implications for Quality and Safety.</title>
        <authorList>
            <consortium name="RefSeq"/>
            <person name="Tenea G.N."/>
            <person name="Cifuentes V."/>
            <person name="Reyes P."/>
            <person name="Cevallos-Vallejos M."/>
        </authorList>
    </citation>
    <scope>NUCLEOTIDE SEQUENCE [LARGE SCALE GENOMIC DNA]</scope>
</reference>
<evidence type="ECO:0000259" key="2">
    <source>
        <dbReference type="PROSITE" id="PS50878"/>
    </source>
</evidence>
<dbReference type="OrthoDB" id="1328768at2759"/>
<feature type="region of interest" description="Disordered" evidence="1">
    <location>
        <begin position="268"/>
        <end position="300"/>
    </location>
</feature>
<reference evidence="4" key="2">
    <citation type="submission" date="2025-08" db="UniProtKB">
        <authorList>
            <consortium name="RefSeq"/>
        </authorList>
    </citation>
    <scope>IDENTIFICATION</scope>
    <source>
        <tissue evidence="4">Leaves</tissue>
    </source>
</reference>
<dbReference type="Pfam" id="PF13456">
    <property type="entry name" value="RVT_3"/>
    <property type="match status" value="1"/>
</dbReference>
<dbReference type="CDD" id="cd01650">
    <property type="entry name" value="RT_nLTR_like"/>
    <property type="match status" value="1"/>
</dbReference>
<dbReference type="GO" id="GO:0004523">
    <property type="term" value="F:RNA-DNA hybrid ribonuclease activity"/>
    <property type="evidence" value="ECO:0007669"/>
    <property type="project" value="InterPro"/>
</dbReference>
<dbReference type="GO" id="GO:0003676">
    <property type="term" value="F:nucleic acid binding"/>
    <property type="evidence" value="ECO:0007669"/>
    <property type="project" value="InterPro"/>
</dbReference>
<feature type="region of interest" description="Disordered" evidence="1">
    <location>
        <begin position="185"/>
        <end position="211"/>
    </location>
</feature>
<dbReference type="SUPFAM" id="SSF53098">
    <property type="entry name" value="Ribonuclease H-like"/>
    <property type="match status" value="1"/>
</dbReference>
<dbReference type="PANTHER" id="PTHR33116">
    <property type="entry name" value="REVERSE TRANSCRIPTASE ZINC-BINDING DOMAIN-CONTAINING PROTEIN-RELATED-RELATED"/>
    <property type="match status" value="1"/>
</dbReference>
<dbReference type="Pfam" id="PF00078">
    <property type="entry name" value="RVT_1"/>
    <property type="match status" value="1"/>
</dbReference>
<dbReference type="InterPro" id="IPR000477">
    <property type="entry name" value="RT_dom"/>
</dbReference>
<feature type="compositionally biased region" description="Basic and acidic residues" evidence="1">
    <location>
        <begin position="144"/>
        <end position="156"/>
    </location>
</feature>
<organism evidence="3 4">
    <name type="scientific">Coffea arabica</name>
    <name type="common">Arabian coffee</name>
    <dbReference type="NCBI Taxonomy" id="13443"/>
    <lineage>
        <taxon>Eukaryota</taxon>
        <taxon>Viridiplantae</taxon>
        <taxon>Streptophyta</taxon>
        <taxon>Embryophyta</taxon>
        <taxon>Tracheophyta</taxon>
        <taxon>Spermatophyta</taxon>
        <taxon>Magnoliopsida</taxon>
        <taxon>eudicotyledons</taxon>
        <taxon>Gunneridae</taxon>
        <taxon>Pentapetalae</taxon>
        <taxon>asterids</taxon>
        <taxon>lamiids</taxon>
        <taxon>Gentianales</taxon>
        <taxon>Rubiaceae</taxon>
        <taxon>Ixoroideae</taxon>
        <taxon>Gardenieae complex</taxon>
        <taxon>Bertiereae - Coffeeae clade</taxon>
        <taxon>Coffeeae</taxon>
        <taxon>Coffea</taxon>
    </lineage>
</organism>
<name>A0A6P6WYK0_COFAR</name>
<dbReference type="SUPFAM" id="SSF56219">
    <property type="entry name" value="DNase I-like"/>
    <property type="match status" value="1"/>
</dbReference>
<dbReference type="PROSITE" id="PS50878">
    <property type="entry name" value="RT_POL"/>
    <property type="match status" value="1"/>
</dbReference>
<dbReference type="SUPFAM" id="SSF56672">
    <property type="entry name" value="DNA/RNA polymerases"/>
    <property type="match status" value="1"/>
</dbReference>
<evidence type="ECO:0000313" key="3">
    <source>
        <dbReference type="Proteomes" id="UP001652660"/>
    </source>
</evidence>
<dbReference type="Gene3D" id="3.60.10.10">
    <property type="entry name" value="Endonuclease/exonuclease/phosphatase"/>
    <property type="match status" value="1"/>
</dbReference>
<dbReference type="RefSeq" id="XP_027120509.2">
    <property type="nucleotide sequence ID" value="XM_027264708.2"/>
</dbReference>
<evidence type="ECO:0000313" key="4">
    <source>
        <dbReference type="RefSeq" id="XP_027120509.2"/>
    </source>
</evidence>
<dbReference type="Pfam" id="PF13966">
    <property type="entry name" value="zf-RVT"/>
    <property type="match status" value="1"/>
</dbReference>
<dbReference type="InterPro" id="IPR043502">
    <property type="entry name" value="DNA/RNA_pol_sf"/>
</dbReference>
<dbReference type="InterPro" id="IPR012337">
    <property type="entry name" value="RNaseH-like_sf"/>
</dbReference>
<protein>
    <recommendedName>
        <fullName evidence="2">Reverse transcriptase domain-containing protein</fullName>
    </recommendedName>
</protein>